<feature type="domain" description="RRM" evidence="4">
    <location>
        <begin position="270"/>
        <end position="346"/>
    </location>
</feature>
<gene>
    <name evidence="5" type="ORF">STAS_17380</name>
</gene>
<dbReference type="GO" id="GO:0003723">
    <property type="term" value="F:RNA binding"/>
    <property type="evidence" value="ECO:0007669"/>
    <property type="project" value="UniProtKB-UniRule"/>
</dbReference>
<dbReference type="InterPro" id="IPR050886">
    <property type="entry name" value="RNA-binding_reg"/>
</dbReference>
<evidence type="ECO:0000256" key="1">
    <source>
        <dbReference type="ARBA" id="ARBA00022884"/>
    </source>
</evidence>
<dbReference type="InterPro" id="IPR012677">
    <property type="entry name" value="Nucleotide-bd_a/b_plait_sf"/>
</dbReference>
<dbReference type="PANTHER" id="PTHR48024:SF9">
    <property type="entry name" value="UBP1-ASSOCIATED PROTEINS 1A-RELATED"/>
    <property type="match status" value="1"/>
</dbReference>
<feature type="domain" description="RRM" evidence="4">
    <location>
        <begin position="170"/>
        <end position="247"/>
    </location>
</feature>
<protein>
    <submittedName>
        <fullName evidence="5">RNA-binding (RRM/RBD/RNP motifs) family protein</fullName>
    </submittedName>
</protein>
<evidence type="ECO:0000256" key="2">
    <source>
        <dbReference type="PROSITE-ProRule" id="PRU00176"/>
    </source>
</evidence>
<dbReference type="AlphaFoldDB" id="A0A5A7Q8H5"/>
<feature type="region of interest" description="Disordered" evidence="3">
    <location>
        <begin position="1"/>
        <end position="128"/>
    </location>
</feature>
<evidence type="ECO:0000313" key="5">
    <source>
        <dbReference type="EMBL" id="GER40697.1"/>
    </source>
</evidence>
<evidence type="ECO:0000256" key="3">
    <source>
        <dbReference type="SAM" id="MobiDB-lite"/>
    </source>
</evidence>
<comment type="caution">
    <text evidence="5">The sequence shown here is derived from an EMBL/GenBank/DDBJ whole genome shotgun (WGS) entry which is preliminary data.</text>
</comment>
<dbReference type="Proteomes" id="UP000325081">
    <property type="component" value="Unassembled WGS sequence"/>
</dbReference>
<feature type="compositionally biased region" description="Basic and acidic residues" evidence="3">
    <location>
        <begin position="69"/>
        <end position="84"/>
    </location>
</feature>
<dbReference type="InterPro" id="IPR000504">
    <property type="entry name" value="RRM_dom"/>
</dbReference>
<dbReference type="Gene3D" id="3.30.70.330">
    <property type="match status" value="2"/>
</dbReference>
<feature type="compositionally biased region" description="Low complexity" evidence="3">
    <location>
        <begin position="393"/>
        <end position="404"/>
    </location>
</feature>
<dbReference type="GO" id="GO:0005634">
    <property type="term" value="C:nucleus"/>
    <property type="evidence" value="ECO:0007669"/>
    <property type="project" value="TreeGrafter"/>
</dbReference>
<reference evidence="6" key="1">
    <citation type="journal article" date="2019" name="Curr. Biol.">
        <title>Genome Sequence of Striga asiatica Provides Insight into the Evolution of Plant Parasitism.</title>
        <authorList>
            <person name="Yoshida S."/>
            <person name="Kim S."/>
            <person name="Wafula E.K."/>
            <person name="Tanskanen J."/>
            <person name="Kim Y.M."/>
            <person name="Honaas L."/>
            <person name="Yang Z."/>
            <person name="Spallek T."/>
            <person name="Conn C.E."/>
            <person name="Ichihashi Y."/>
            <person name="Cheong K."/>
            <person name="Cui S."/>
            <person name="Der J.P."/>
            <person name="Gundlach H."/>
            <person name="Jiao Y."/>
            <person name="Hori C."/>
            <person name="Ishida J.K."/>
            <person name="Kasahara H."/>
            <person name="Kiba T."/>
            <person name="Kim M.S."/>
            <person name="Koo N."/>
            <person name="Laohavisit A."/>
            <person name="Lee Y.H."/>
            <person name="Lumba S."/>
            <person name="McCourt P."/>
            <person name="Mortimer J.C."/>
            <person name="Mutuku J.M."/>
            <person name="Nomura T."/>
            <person name="Sasaki-Sekimoto Y."/>
            <person name="Seto Y."/>
            <person name="Wang Y."/>
            <person name="Wakatake T."/>
            <person name="Sakakibara H."/>
            <person name="Demura T."/>
            <person name="Yamaguchi S."/>
            <person name="Yoneyama K."/>
            <person name="Manabe R.I."/>
            <person name="Nelson D.C."/>
            <person name="Schulman A.H."/>
            <person name="Timko M.P."/>
            <person name="dePamphilis C.W."/>
            <person name="Choi D."/>
            <person name="Shirasu K."/>
        </authorList>
    </citation>
    <scope>NUCLEOTIDE SEQUENCE [LARGE SCALE GENOMIC DNA]</scope>
    <source>
        <strain evidence="6">cv. UVA1</strain>
    </source>
</reference>
<organism evidence="5 6">
    <name type="scientific">Striga asiatica</name>
    <name type="common">Asiatic witchweed</name>
    <name type="synonym">Buchnera asiatica</name>
    <dbReference type="NCBI Taxonomy" id="4170"/>
    <lineage>
        <taxon>Eukaryota</taxon>
        <taxon>Viridiplantae</taxon>
        <taxon>Streptophyta</taxon>
        <taxon>Embryophyta</taxon>
        <taxon>Tracheophyta</taxon>
        <taxon>Spermatophyta</taxon>
        <taxon>Magnoliopsida</taxon>
        <taxon>eudicotyledons</taxon>
        <taxon>Gunneridae</taxon>
        <taxon>Pentapetalae</taxon>
        <taxon>asterids</taxon>
        <taxon>lamiids</taxon>
        <taxon>Lamiales</taxon>
        <taxon>Orobanchaceae</taxon>
        <taxon>Buchnereae</taxon>
        <taxon>Striga</taxon>
    </lineage>
</organism>
<dbReference type="SMART" id="SM00360">
    <property type="entry name" value="RRM"/>
    <property type="match status" value="2"/>
</dbReference>
<name>A0A5A7Q8H5_STRAF</name>
<dbReference type="SUPFAM" id="SSF54928">
    <property type="entry name" value="RNA-binding domain, RBD"/>
    <property type="match status" value="2"/>
</dbReference>
<accession>A0A5A7Q8H5</accession>
<feature type="region of interest" description="Disordered" evidence="3">
    <location>
        <begin position="365"/>
        <end position="404"/>
    </location>
</feature>
<feature type="compositionally biased region" description="Acidic residues" evidence="3">
    <location>
        <begin position="117"/>
        <end position="128"/>
    </location>
</feature>
<keyword evidence="6" id="KW-1185">Reference proteome</keyword>
<dbReference type="InterPro" id="IPR035979">
    <property type="entry name" value="RBD_domain_sf"/>
</dbReference>
<keyword evidence="1 2" id="KW-0694">RNA-binding</keyword>
<dbReference type="Pfam" id="PF00076">
    <property type="entry name" value="RRM_1"/>
    <property type="match status" value="2"/>
</dbReference>
<feature type="compositionally biased region" description="Acidic residues" evidence="3">
    <location>
        <begin position="33"/>
        <end position="68"/>
    </location>
</feature>
<proteinExistence type="predicted"/>
<dbReference type="PANTHER" id="PTHR48024">
    <property type="entry name" value="GEO13361P1-RELATED"/>
    <property type="match status" value="1"/>
</dbReference>
<evidence type="ECO:0000259" key="4">
    <source>
        <dbReference type="PROSITE" id="PS50102"/>
    </source>
</evidence>
<dbReference type="PROSITE" id="PS50102">
    <property type="entry name" value="RRM"/>
    <property type="match status" value="2"/>
</dbReference>
<dbReference type="OrthoDB" id="1875751at2759"/>
<dbReference type="EMBL" id="BKCP01005960">
    <property type="protein sequence ID" value="GER40697.1"/>
    <property type="molecule type" value="Genomic_DNA"/>
</dbReference>
<sequence length="554" mass="59769">MPRKRKTRATEALEEPEVVPQTEPEPEQRQADETMEVEDQGAGDEAVKEEEEAEEEPEEAEEEEPEEERDGKEEQPDNIQKNENEAIADQASDEQATEITEKPSDVSENGQGQKEEEKEEEDELEEEPLEKLLEPFSKDQLTLLIKEAVAKHPDVIESVNRLADADPSHCKIFVHGLGWEASAETITSAFAQYGEIEDCKVVKDKISGKSKGYGFILFKHRHGARRALKQPQKVIDGRLTSCQLASAGAVPGPAAVAAASGPPASEYTQRKIYVSNVSAELDPNKLLEFFSKFGEIEEGPLGLDKHTGKPRGFCLFVYKNLESARKALEEPHKTFEGQTLHCQRAVDGPKHSKGNVNQQFGQPYKQQQHHQGHHQGYYGHQAKKGKYGGGSGMSHTGGHLMAPSGGPGVPAAGFNQVVAPEAIGQAVAALLATQGAGLGIGNLLGGIGAGVNPQGAPPPMMNNVGYGGQASAGGYGGQPGIQGGYGGQQQMGQGGYRPHQGGAPYMGHDATEKKWNDDLVALYQFFKNASKLLDWTLLILLKSGKLANEVCVPM</sequence>
<evidence type="ECO:0000313" key="6">
    <source>
        <dbReference type="Proteomes" id="UP000325081"/>
    </source>
</evidence>